<keyword evidence="3" id="KW-1185">Reference proteome</keyword>
<reference evidence="2 3" key="1">
    <citation type="journal article" date="2013" name="PLoS Genet.">
        <title>The genome and development-dependent transcriptomes of Pyronema confluens: a window into fungal evolution.</title>
        <authorList>
            <person name="Traeger S."/>
            <person name="Altegoer F."/>
            <person name="Freitag M."/>
            <person name="Gabaldon T."/>
            <person name="Kempken F."/>
            <person name="Kumar A."/>
            <person name="Marcet-Houben M."/>
            <person name="Poggeler S."/>
            <person name="Stajich J.E."/>
            <person name="Nowrousian M."/>
        </authorList>
    </citation>
    <scope>NUCLEOTIDE SEQUENCE [LARGE SCALE GENOMIC DNA]</scope>
    <source>
        <strain evidence="3">CBS 100304</strain>
        <tissue evidence="2">Vegetative mycelium</tissue>
    </source>
</reference>
<sequence length="182" mass="20630">MIRNPVNTLLRFHRGFSKKAPITPPGPDYFAPNALHASRPVGPIGPIQAPPPTRALKQKRKNQNMTFRASQRTTKSYENLVGFVRKHIDSAKDKLRGSPKDHTSTQEITISNNKEKLGGVKETTFFRYTDASEMGYGTGAFRGSRSFIRGNMSDTDIFRPDKKRDDGFFSSYRRFKSNPFID</sequence>
<dbReference type="AlphaFoldDB" id="U4LVZ5"/>
<dbReference type="EMBL" id="HF935976">
    <property type="protein sequence ID" value="CCX32996.1"/>
    <property type="molecule type" value="Genomic_DNA"/>
</dbReference>
<evidence type="ECO:0000313" key="2">
    <source>
        <dbReference type="EMBL" id="CCX32996.1"/>
    </source>
</evidence>
<dbReference type="Proteomes" id="UP000018144">
    <property type="component" value="Unassembled WGS sequence"/>
</dbReference>
<feature type="region of interest" description="Disordered" evidence="1">
    <location>
        <begin position="49"/>
        <end position="70"/>
    </location>
</feature>
<protein>
    <submittedName>
        <fullName evidence="2">Uncharacterized protein</fullName>
    </submittedName>
</protein>
<evidence type="ECO:0000313" key="3">
    <source>
        <dbReference type="Proteomes" id="UP000018144"/>
    </source>
</evidence>
<accession>U4LVZ5</accession>
<organism evidence="2 3">
    <name type="scientific">Pyronema omphalodes (strain CBS 100304)</name>
    <name type="common">Pyronema confluens</name>
    <dbReference type="NCBI Taxonomy" id="1076935"/>
    <lineage>
        <taxon>Eukaryota</taxon>
        <taxon>Fungi</taxon>
        <taxon>Dikarya</taxon>
        <taxon>Ascomycota</taxon>
        <taxon>Pezizomycotina</taxon>
        <taxon>Pezizomycetes</taxon>
        <taxon>Pezizales</taxon>
        <taxon>Pyronemataceae</taxon>
        <taxon>Pyronema</taxon>
    </lineage>
</organism>
<proteinExistence type="predicted"/>
<gene>
    <name evidence="2" type="ORF">PCON_14021</name>
</gene>
<name>U4LVZ5_PYROM</name>
<evidence type="ECO:0000256" key="1">
    <source>
        <dbReference type="SAM" id="MobiDB-lite"/>
    </source>
</evidence>